<dbReference type="EMBL" id="CP115541">
    <property type="protein sequence ID" value="WNH52971.1"/>
    <property type="molecule type" value="Genomic_DNA"/>
</dbReference>
<dbReference type="InterPro" id="IPR050204">
    <property type="entry name" value="AraC_XylS_family_regulators"/>
</dbReference>
<reference evidence="5 6" key="1">
    <citation type="submission" date="2022-12" db="EMBL/GenBank/DDBJ databases">
        <title>Two new species, Stenotrophomonas aracearum and Stenotrophomonas oahuensis, isolated from Anthurium (Araceae family) in Hawaii.</title>
        <authorList>
            <person name="Chunag S.C."/>
            <person name="Dobhal S."/>
            <person name="Alvarez A."/>
            <person name="Arif M."/>
        </authorList>
    </citation>
    <scope>NUCLEOTIDE SEQUENCE [LARGE SCALE GENOMIC DNA]</scope>
    <source>
        <strain evidence="5 6">A5586</strain>
    </source>
</reference>
<dbReference type="Proteomes" id="UP001302072">
    <property type="component" value="Chromosome"/>
</dbReference>
<dbReference type="PROSITE" id="PS01124">
    <property type="entry name" value="HTH_ARAC_FAMILY_2"/>
    <property type="match status" value="1"/>
</dbReference>
<name>A0ABY9YQ47_9GAMM</name>
<dbReference type="RefSeq" id="WP_311192139.1">
    <property type="nucleotide sequence ID" value="NZ_CP115541.1"/>
</dbReference>
<proteinExistence type="predicted"/>
<dbReference type="PROSITE" id="PS00041">
    <property type="entry name" value="HTH_ARAC_FAMILY_1"/>
    <property type="match status" value="1"/>
</dbReference>
<accession>A0ABY9YQ47</accession>
<keyword evidence="1" id="KW-0805">Transcription regulation</keyword>
<keyword evidence="6" id="KW-1185">Reference proteome</keyword>
<dbReference type="InterPro" id="IPR018060">
    <property type="entry name" value="HTH_AraC"/>
</dbReference>
<gene>
    <name evidence="5" type="ORF">PDM29_01495</name>
</gene>
<evidence type="ECO:0000256" key="2">
    <source>
        <dbReference type="ARBA" id="ARBA00023125"/>
    </source>
</evidence>
<dbReference type="InterPro" id="IPR018062">
    <property type="entry name" value="HTH_AraC-typ_CS"/>
</dbReference>
<evidence type="ECO:0000256" key="1">
    <source>
        <dbReference type="ARBA" id="ARBA00023015"/>
    </source>
</evidence>
<protein>
    <submittedName>
        <fullName evidence="5">Helix-turn-helix domain-containing protein</fullName>
    </submittedName>
</protein>
<dbReference type="Gene3D" id="1.10.10.60">
    <property type="entry name" value="Homeodomain-like"/>
    <property type="match status" value="1"/>
</dbReference>
<evidence type="ECO:0000259" key="4">
    <source>
        <dbReference type="PROSITE" id="PS01124"/>
    </source>
</evidence>
<dbReference type="SMART" id="SM00342">
    <property type="entry name" value="HTH_ARAC"/>
    <property type="match status" value="1"/>
</dbReference>
<feature type="domain" description="HTH araC/xylS-type" evidence="4">
    <location>
        <begin position="124"/>
        <end position="224"/>
    </location>
</feature>
<dbReference type="PANTHER" id="PTHR46796">
    <property type="entry name" value="HTH-TYPE TRANSCRIPTIONAL ACTIVATOR RHAS-RELATED"/>
    <property type="match status" value="1"/>
</dbReference>
<keyword evidence="2" id="KW-0238">DNA-binding</keyword>
<sequence>MQVIVNAGQDTVQFNSAGNVVRLAPGQRLLLAGSPVPRHPALQVVPLAGSGMARALAHFDHVRDAVRHSAEPPVVCWPVTAAVEEPDVAAAWLIDQLARAPHSLAVDVADSTPLAALLRHLARSESYGLMRFLLKEGGEHSVATLAERYGLSSAQFHRRCRQVLGRPLKRELRILRAARTLLAYPGRARSFTYLAADHGYASLSHFCTDIKALIGCSPLSVYRAVKTPAE</sequence>
<evidence type="ECO:0000313" key="6">
    <source>
        <dbReference type="Proteomes" id="UP001302072"/>
    </source>
</evidence>
<dbReference type="Pfam" id="PF12833">
    <property type="entry name" value="HTH_18"/>
    <property type="match status" value="1"/>
</dbReference>
<evidence type="ECO:0000313" key="5">
    <source>
        <dbReference type="EMBL" id="WNH52971.1"/>
    </source>
</evidence>
<evidence type="ECO:0000256" key="3">
    <source>
        <dbReference type="ARBA" id="ARBA00023163"/>
    </source>
</evidence>
<keyword evidence="3" id="KW-0804">Transcription</keyword>
<organism evidence="5 6">
    <name type="scientific">Stenotrophomonas oahuensis</name>
    <dbReference type="NCBI Taxonomy" id="3003271"/>
    <lineage>
        <taxon>Bacteria</taxon>
        <taxon>Pseudomonadati</taxon>
        <taxon>Pseudomonadota</taxon>
        <taxon>Gammaproteobacteria</taxon>
        <taxon>Lysobacterales</taxon>
        <taxon>Lysobacteraceae</taxon>
        <taxon>Stenotrophomonas</taxon>
    </lineage>
</organism>